<dbReference type="RefSeq" id="WP_012173395.1">
    <property type="nucleotide sequence ID" value="NC_009939.1"/>
</dbReference>
<dbReference type="AlphaFoldDB" id="A8ZR77"/>
<evidence type="ECO:0000313" key="3">
    <source>
        <dbReference type="Proteomes" id="UP000002431"/>
    </source>
</evidence>
<accession>A8ZR77</accession>
<name>A8ZR77_DEIGD</name>
<feature type="region of interest" description="Disordered" evidence="1">
    <location>
        <begin position="83"/>
        <end position="106"/>
    </location>
</feature>
<evidence type="ECO:0000313" key="2">
    <source>
        <dbReference type="EMBL" id="ABW34986.1"/>
    </source>
</evidence>
<organism evidence="2 3">
    <name type="scientific">Deinococcus geothermalis (strain DSM 11300 / CIP 105573 / AG-3a)</name>
    <dbReference type="NCBI Taxonomy" id="319795"/>
    <lineage>
        <taxon>Bacteria</taxon>
        <taxon>Thermotogati</taxon>
        <taxon>Deinococcota</taxon>
        <taxon>Deinococci</taxon>
        <taxon>Deinococcales</taxon>
        <taxon>Deinococcaceae</taxon>
        <taxon>Deinococcus</taxon>
    </lineage>
</organism>
<gene>
    <name evidence="2" type="ORF">Dgeo_2943</name>
</gene>
<reference evidence="2" key="1">
    <citation type="submission" date="2007-10" db="EMBL/GenBank/DDBJ databases">
        <title>Complete sequence of Plasmid2 pDGEO02 of Deinococcus geothermalis DSM 11300.</title>
        <authorList>
            <consortium name="US DOE Joint Genome Institute"/>
            <person name="Copeland A."/>
            <person name="Lucas S."/>
            <person name="Lapidus A."/>
            <person name="Barry K."/>
            <person name="Detter J.C."/>
            <person name="Glavina del Rio T."/>
            <person name="Hammon N."/>
            <person name="Israni S."/>
            <person name="Dalin E."/>
            <person name="Tice H."/>
            <person name="Pitluck S."/>
            <person name="Brettin T."/>
            <person name="Bruce D."/>
            <person name="Han C."/>
            <person name="Tapia R."/>
            <person name="Saunders E."/>
            <person name="Gilna P."/>
            <person name="Schmutz J."/>
            <person name="Larimer F."/>
            <person name="Land M."/>
            <person name="Hauser L."/>
            <person name="Kyrpides N."/>
            <person name="Kim E."/>
            <person name="Daly M.J."/>
            <person name="Fredrickson J.K."/>
            <person name="Makarova K.S."/>
            <person name="Gaidamakova E.K."/>
            <person name="Zhai M."/>
            <person name="Richardson P."/>
        </authorList>
    </citation>
    <scope>NUCLEOTIDE SEQUENCE [LARGE SCALE GENOMIC DNA]</scope>
    <source>
        <strain evidence="2">DSM 11300</strain>
        <plasmid evidence="2">pDGEO02</plasmid>
    </source>
</reference>
<keyword evidence="2" id="KW-0614">Plasmid</keyword>
<dbReference type="Proteomes" id="UP000002431">
    <property type="component" value="Plasmid pDGEO02"/>
</dbReference>
<evidence type="ECO:0000256" key="1">
    <source>
        <dbReference type="SAM" id="MobiDB-lite"/>
    </source>
</evidence>
<dbReference type="EMBL" id="CP000856">
    <property type="protein sequence ID" value="ABW34986.1"/>
    <property type="molecule type" value="Genomic_DNA"/>
</dbReference>
<geneLocation type="plasmid" evidence="2 3">
    <name>pDGEO02</name>
</geneLocation>
<keyword evidence="3" id="KW-1185">Reference proteome</keyword>
<dbReference type="HOGENOM" id="CLU_2218762_0_0_0"/>
<feature type="compositionally biased region" description="Polar residues" evidence="1">
    <location>
        <begin position="94"/>
        <end position="106"/>
    </location>
</feature>
<dbReference type="KEGG" id="dge:Dgeo_2943"/>
<proteinExistence type="predicted"/>
<protein>
    <submittedName>
        <fullName evidence="2">Uncharacterized protein</fullName>
    </submittedName>
</protein>
<sequence>MPVLDLAVRLPHLLRDEEREEVAPAPQAGTLRSEVQALVEALGQPRIAALRPDTVVPWTQRAAVRAESWNQLRLLRIARHGATDQDMTPIPVGQGNSTRQVQGLAP</sequence>